<sequence>MQHSFDHEGVVLSFYCKTPSSNIQDDCPAFHRTDRGSWAVQGERREENEVRVQLRAPKETEGCVEIPDDLADLFVRMYAKEKYGVDLGAAPERADSRRPDEPEARAS</sequence>
<name>A0A6H9YXK5_9ACTN</name>
<evidence type="ECO:0000313" key="3">
    <source>
        <dbReference type="Proteomes" id="UP000468735"/>
    </source>
</evidence>
<dbReference type="AlphaFoldDB" id="A0A6H9YXK5"/>
<dbReference type="Proteomes" id="UP000468735">
    <property type="component" value="Unassembled WGS sequence"/>
</dbReference>
<evidence type="ECO:0000256" key="1">
    <source>
        <dbReference type="SAM" id="MobiDB-lite"/>
    </source>
</evidence>
<keyword evidence="3" id="KW-1185">Reference proteome</keyword>
<reference evidence="2 3" key="1">
    <citation type="submission" date="2019-09" db="EMBL/GenBank/DDBJ databases">
        <title>Actinomadura physcomitrii sp. nov., a novel actinomycete isolated from moss [Physcomitrium sphaericum (Ludw) Fuernr].</title>
        <authorList>
            <person name="Zhuang X."/>
            <person name="Liu C."/>
        </authorList>
    </citation>
    <scope>NUCLEOTIDE SEQUENCE [LARGE SCALE GENOMIC DNA]</scope>
    <source>
        <strain evidence="2 3">HMC1</strain>
    </source>
</reference>
<organism evidence="2 3">
    <name type="scientific">Actinomadura rudentiformis</name>
    <dbReference type="NCBI Taxonomy" id="359158"/>
    <lineage>
        <taxon>Bacteria</taxon>
        <taxon>Bacillati</taxon>
        <taxon>Actinomycetota</taxon>
        <taxon>Actinomycetes</taxon>
        <taxon>Streptosporangiales</taxon>
        <taxon>Thermomonosporaceae</taxon>
        <taxon>Actinomadura</taxon>
    </lineage>
</organism>
<accession>A0A6H9YXK5</accession>
<dbReference type="OrthoDB" id="3577809at2"/>
<evidence type="ECO:0000313" key="2">
    <source>
        <dbReference type="EMBL" id="KAB2344912.1"/>
    </source>
</evidence>
<proteinExistence type="predicted"/>
<protein>
    <submittedName>
        <fullName evidence="2">Uncharacterized protein</fullName>
    </submittedName>
</protein>
<comment type="caution">
    <text evidence="2">The sequence shown here is derived from an EMBL/GenBank/DDBJ whole genome shotgun (WGS) entry which is preliminary data.</text>
</comment>
<feature type="compositionally biased region" description="Basic and acidic residues" evidence="1">
    <location>
        <begin position="92"/>
        <end position="107"/>
    </location>
</feature>
<feature type="region of interest" description="Disordered" evidence="1">
    <location>
        <begin position="87"/>
        <end position="107"/>
    </location>
</feature>
<gene>
    <name evidence="2" type="ORF">F8566_30445</name>
</gene>
<dbReference type="EMBL" id="WBMT01000015">
    <property type="protein sequence ID" value="KAB2344912.1"/>
    <property type="molecule type" value="Genomic_DNA"/>
</dbReference>